<dbReference type="GO" id="GO:0004497">
    <property type="term" value="F:monooxygenase activity"/>
    <property type="evidence" value="ECO:0007669"/>
    <property type="project" value="UniProtKB-KW"/>
</dbReference>
<dbReference type="FunFam" id="1.10.630.10:FF:000042">
    <property type="entry name" value="Cytochrome P450"/>
    <property type="match status" value="1"/>
</dbReference>
<evidence type="ECO:0000256" key="14">
    <source>
        <dbReference type="RuleBase" id="RU000461"/>
    </source>
</evidence>
<evidence type="ECO:0000256" key="10">
    <source>
        <dbReference type="ARBA" id="ARBA00023004"/>
    </source>
</evidence>
<evidence type="ECO:0000313" key="16">
    <source>
        <dbReference type="Proteomes" id="UP001562425"/>
    </source>
</evidence>
<sequence>MWFYLALVAALLAYSWISKRYSYWTARGVPTVSGIFPLGNLVGIGRRHMAFMIRDCYRKLKTSGKKFGGIYFFVNPVVLALDLDFVKDVLVKDFQYFHDRGVYYNEKDDPLSAHLISLDGFKWKNLRTKLTPTFTSGKMKMMYSTITAVGERMQVHLADEIKPGDPIEIRDFLARFTTDIIGSCAFGLECNSLVDPETMFRQMSRKAFITTPVQFLKAMFGLTFRDLARKMGMRLFRKDVSDFFMGVVRDTIEYRERNKVNRNDFMDLLIKLKNAEPLEEGSENLGPLTFNEIAAQAFLFFLAGFETSSTTLSYCMYELARNPDIQDKARKSVSEVLKQHGSMSYEAVQDMKYLECCINGENHSANIFRDITMNYKVPNSGVILEKGHRVAIPVYGIHHDPEYYPHPETFNPDRFTPEQSANRHPMAFLPFGEGPRNCIGLRFGMLQTKVGLAYLLQKFRFKPTARTPSPLKIAPSNVIMSPEGGLWLKVEKVE</sequence>
<evidence type="ECO:0000256" key="1">
    <source>
        <dbReference type="ARBA" id="ARBA00001971"/>
    </source>
</evidence>
<comment type="cofactor">
    <cofactor evidence="1 13">
        <name>heme</name>
        <dbReference type="ChEBI" id="CHEBI:30413"/>
    </cofactor>
</comment>
<dbReference type="InterPro" id="IPR050476">
    <property type="entry name" value="Insect_CytP450_Detox"/>
</dbReference>
<keyword evidence="16" id="KW-1185">Reference proteome</keyword>
<comment type="subcellular location">
    <subcellularLocation>
        <location evidence="3">Endoplasmic reticulum membrane</location>
        <topology evidence="3">Peripheral membrane protein</topology>
    </subcellularLocation>
    <subcellularLocation>
        <location evidence="2">Microsome membrane</location>
        <topology evidence="2">Peripheral membrane protein</topology>
    </subcellularLocation>
</comment>
<evidence type="ECO:0000256" key="7">
    <source>
        <dbReference type="ARBA" id="ARBA00022824"/>
    </source>
</evidence>
<dbReference type="PRINTS" id="PR00463">
    <property type="entry name" value="EP450I"/>
</dbReference>
<proteinExistence type="inferred from homology"/>
<dbReference type="PRINTS" id="PR00385">
    <property type="entry name" value="P450"/>
</dbReference>
<keyword evidence="10 13" id="KW-0408">Iron</keyword>
<dbReference type="PANTHER" id="PTHR24292:SF103">
    <property type="entry name" value="CYTOCHROME P450 6BS1"/>
    <property type="match status" value="1"/>
</dbReference>
<dbReference type="InterPro" id="IPR002401">
    <property type="entry name" value="Cyt_P450_E_grp-I"/>
</dbReference>
<evidence type="ECO:0000256" key="2">
    <source>
        <dbReference type="ARBA" id="ARBA00004174"/>
    </source>
</evidence>
<keyword evidence="11 14" id="KW-0503">Monooxygenase</keyword>
<dbReference type="InterPro" id="IPR017972">
    <property type="entry name" value="Cyt_P450_CS"/>
</dbReference>
<keyword evidence="8" id="KW-0492">Microsome</keyword>
<evidence type="ECO:0000256" key="5">
    <source>
        <dbReference type="ARBA" id="ARBA00022617"/>
    </source>
</evidence>
<keyword evidence="9 14" id="KW-0560">Oxidoreductase</keyword>
<evidence type="ECO:0000256" key="13">
    <source>
        <dbReference type="PIRSR" id="PIRSR602401-1"/>
    </source>
</evidence>
<dbReference type="PANTHER" id="PTHR24292">
    <property type="entry name" value="CYTOCHROME P450"/>
    <property type="match status" value="1"/>
</dbReference>
<gene>
    <name evidence="15" type="ORF">pipiens_007758</name>
</gene>
<dbReference type="Gene3D" id="1.10.630.10">
    <property type="entry name" value="Cytochrome P450"/>
    <property type="match status" value="1"/>
</dbReference>
<evidence type="ECO:0000256" key="11">
    <source>
        <dbReference type="ARBA" id="ARBA00023033"/>
    </source>
</evidence>
<keyword evidence="12" id="KW-0472">Membrane</keyword>
<dbReference type="InterPro" id="IPR001128">
    <property type="entry name" value="Cyt_P450"/>
</dbReference>
<dbReference type="GO" id="GO:0005789">
    <property type="term" value="C:endoplasmic reticulum membrane"/>
    <property type="evidence" value="ECO:0007669"/>
    <property type="project" value="UniProtKB-SubCell"/>
</dbReference>
<dbReference type="Proteomes" id="UP001562425">
    <property type="component" value="Unassembled WGS sequence"/>
</dbReference>
<keyword evidence="5 13" id="KW-0349">Heme</keyword>
<evidence type="ECO:0000256" key="6">
    <source>
        <dbReference type="ARBA" id="ARBA00022723"/>
    </source>
</evidence>
<evidence type="ECO:0000256" key="12">
    <source>
        <dbReference type="ARBA" id="ARBA00023136"/>
    </source>
</evidence>
<evidence type="ECO:0000256" key="9">
    <source>
        <dbReference type="ARBA" id="ARBA00023002"/>
    </source>
</evidence>
<keyword evidence="7" id="KW-0256">Endoplasmic reticulum</keyword>
<keyword evidence="6 13" id="KW-0479">Metal-binding</keyword>
<reference evidence="15 16" key="1">
    <citation type="submission" date="2024-05" db="EMBL/GenBank/DDBJ databases">
        <title>Culex pipiens pipiens assembly and annotation.</title>
        <authorList>
            <person name="Alout H."/>
            <person name="Durand T."/>
        </authorList>
    </citation>
    <scope>NUCLEOTIDE SEQUENCE [LARGE SCALE GENOMIC DNA]</scope>
    <source>
        <strain evidence="15">HA-2024</strain>
        <tissue evidence="15">Whole body</tissue>
    </source>
</reference>
<comment type="caution">
    <text evidence="15">The sequence shown here is derived from an EMBL/GenBank/DDBJ whole genome shotgun (WGS) entry which is preliminary data.</text>
</comment>
<organism evidence="15 16">
    <name type="scientific">Culex pipiens pipiens</name>
    <name type="common">Northern house mosquito</name>
    <dbReference type="NCBI Taxonomy" id="38569"/>
    <lineage>
        <taxon>Eukaryota</taxon>
        <taxon>Metazoa</taxon>
        <taxon>Ecdysozoa</taxon>
        <taxon>Arthropoda</taxon>
        <taxon>Hexapoda</taxon>
        <taxon>Insecta</taxon>
        <taxon>Pterygota</taxon>
        <taxon>Neoptera</taxon>
        <taxon>Endopterygota</taxon>
        <taxon>Diptera</taxon>
        <taxon>Nematocera</taxon>
        <taxon>Culicoidea</taxon>
        <taxon>Culicidae</taxon>
        <taxon>Culicinae</taxon>
        <taxon>Culicini</taxon>
        <taxon>Culex</taxon>
        <taxon>Culex</taxon>
    </lineage>
</organism>
<comment type="similarity">
    <text evidence="4 14">Belongs to the cytochrome P450 family.</text>
</comment>
<dbReference type="InterPro" id="IPR036396">
    <property type="entry name" value="Cyt_P450_sf"/>
</dbReference>
<dbReference type="PROSITE" id="PS00086">
    <property type="entry name" value="CYTOCHROME_P450"/>
    <property type="match status" value="1"/>
</dbReference>
<evidence type="ECO:0008006" key="17">
    <source>
        <dbReference type="Google" id="ProtNLM"/>
    </source>
</evidence>
<evidence type="ECO:0000256" key="4">
    <source>
        <dbReference type="ARBA" id="ARBA00010617"/>
    </source>
</evidence>
<evidence type="ECO:0000256" key="8">
    <source>
        <dbReference type="ARBA" id="ARBA00022848"/>
    </source>
</evidence>
<evidence type="ECO:0000256" key="3">
    <source>
        <dbReference type="ARBA" id="ARBA00004406"/>
    </source>
</evidence>
<evidence type="ECO:0000313" key="15">
    <source>
        <dbReference type="EMBL" id="KAL1400035.1"/>
    </source>
</evidence>
<dbReference type="Pfam" id="PF00067">
    <property type="entry name" value="p450"/>
    <property type="match status" value="1"/>
</dbReference>
<dbReference type="GO" id="GO:0046872">
    <property type="term" value="F:metal ion binding"/>
    <property type="evidence" value="ECO:0007669"/>
    <property type="project" value="UniProtKB-KW"/>
</dbReference>
<dbReference type="SUPFAM" id="SSF48264">
    <property type="entry name" value="Cytochrome P450"/>
    <property type="match status" value="1"/>
</dbReference>
<feature type="binding site" description="axial binding residue" evidence="13">
    <location>
        <position position="438"/>
    </location>
    <ligand>
        <name>heme</name>
        <dbReference type="ChEBI" id="CHEBI:30413"/>
    </ligand>
    <ligandPart>
        <name>Fe</name>
        <dbReference type="ChEBI" id="CHEBI:18248"/>
    </ligandPart>
</feature>
<name>A0ABD1DK55_CULPP</name>
<dbReference type="EMBL" id="JBEHCU010005376">
    <property type="protein sequence ID" value="KAL1400035.1"/>
    <property type="molecule type" value="Genomic_DNA"/>
</dbReference>
<protein>
    <recommendedName>
        <fullName evidence="17">Cytochrome P450</fullName>
    </recommendedName>
</protein>
<accession>A0ABD1DK55</accession>
<dbReference type="CDD" id="cd11056">
    <property type="entry name" value="CYP6-like"/>
    <property type="match status" value="1"/>
</dbReference>
<dbReference type="AlphaFoldDB" id="A0ABD1DK55"/>